<dbReference type="STRING" id="1619234.SAMN05421730_100726"/>
<dbReference type="AlphaFoldDB" id="A0A1D3TSP2"/>
<proteinExistence type="predicted"/>
<evidence type="ECO:0000256" key="3">
    <source>
        <dbReference type="ARBA" id="ARBA00022989"/>
    </source>
</evidence>
<dbReference type="Pfam" id="PF01699">
    <property type="entry name" value="Na_Ca_ex"/>
    <property type="match status" value="2"/>
</dbReference>
<keyword evidence="8" id="KW-1185">Reference proteome</keyword>
<feature type="transmembrane region" description="Helical" evidence="5">
    <location>
        <begin position="105"/>
        <end position="124"/>
    </location>
</feature>
<dbReference type="PANTHER" id="PTHR10846">
    <property type="entry name" value="SODIUM/POTASSIUM/CALCIUM EXCHANGER"/>
    <property type="match status" value="1"/>
</dbReference>
<feature type="transmembrane region" description="Helical" evidence="5">
    <location>
        <begin position="222"/>
        <end position="244"/>
    </location>
</feature>
<feature type="transmembrane region" description="Helical" evidence="5">
    <location>
        <begin position="130"/>
        <end position="146"/>
    </location>
</feature>
<feature type="transmembrane region" description="Helical" evidence="5">
    <location>
        <begin position="291"/>
        <end position="312"/>
    </location>
</feature>
<accession>A0A1D3TSP2</accession>
<gene>
    <name evidence="7" type="ORF">SAMN05421730_100726</name>
</gene>
<evidence type="ECO:0000256" key="1">
    <source>
        <dbReference type="ARBA" id="ARBA00004141"/>
    </source>
</evidence>
<dbReference type="GO" id="GO:0005262">
    <property type="term" value="F:calcium channel activity"/>
    <property type="evidence" value="ECO:0007669"/>
    <property type="project" value="TreeGrafter"/>
</dbReference>
<dbReference type="NCBIfam" id="TIGR00367">
    <property type="entry name" value="calcium/sodium antiporter"/>
    <property type="match status" value="1"/>
</dbReference>
<feature type="transmembrane region" description="Helical" evidence="5">
    <location>
        <begin position="318"/>
        <end position="340"/>
    </location>
</feature>
<dbReference type="InterPro" id="IPR004481">
    <property type="entry name" value="K/Na/Ca-exchanger"/>
</dbReference>
<evidence type="ECO:0000313" key="8">
    <source>
        <dbReference type="Proteomes" id="UP000199315"/>
    </source>
</evidence>
<evidence type="ECO:0000256" key="4">
    <source>
        <dbReference type="ARBA" id="ARBA00023136"/>
    </source>
</evidence>
<feature type="transmembrane region" description="Helical" evidence="5">
    <location>
        <begin position="6"/>
        <end position="26"/>
    </location>
</feature>
<dbReference type="GO" id="GO:0006874">
    <property type="term" value="P:intracellular calcium ion homeostasis"/>
    <property type="evidence" value="ECO:0007669"/>
    <property type="project" value="TreeGrafter"/>
</dbReference>
<feature type="transmembrane region" description="Helical" evidence="5">
    <location>
        <begin position="74"/>
        <end position="93"/>
    </location>
</feature>
<dbReference type="GO" id="GO:0008273">
    <property type="term" value="F:calcium, potassium:sodium antiporter activity"/>
    <property type="evidence" value="ECO:0007669"/>
    <property type="project" value="TreeGrafter"/>
</dbReference>
<feature type="transmembrane region" description="Helical" evidence="5">
    <location>
        <begin position="256"/>
        <end position="279"/>
    </location>
</feature>
<dbReference type="InterPro" id="IPR044880">
    <property type="entry name" value="NCX_ion-bd_dom_sf"/>
</dbReference>
<reference evidence="7 8" key="1">
    <citation type="submission" date="2016-09" db="EMBL/GenBank/DDBJ databases">
        <authorList>
            <person name="Capua I."/>
            <person name="De Benedictis P."/>
            <person name="Joannis T."/>
            <person name="Lombin L.H."/>
            <person name="Cattoli G."/>
        </authorList>
    </citation>
    <scope>NUCLEOTIDE SEQUENCE [LARGE SCALE GENOMIC DNA]</scope>
    <source>
        <strain evidence="7 8">GluBS11</strain>
    </source>
</reference>
<evidence type="ECO:0000259" key="6">
    <source>
        <dbReference type="Pfam" id="PF01699"/>
    </source>
</evidence>
<dbReference type="Gene3D" id="1.20.1420.30">
    <property type="entry name" value="NCX, central ion-binding region"/>
    <property type="match status" value="2"/>
</dbReference>
<comment type="subcellular location">
    <subcellularLocation>
        <location evidence="1">Membrane</location>
        <topology evidence="1">Multi-pass membrane protein</topology>
    </subcellularLocation>
</comment>
<protein>
    <submittedName>
        <fullName evidence="7">Cation:H+ antiporter</fullName>
    </submittedName>
</protein>
<feature type="domain" description="Sodium/calcium exchanger membrane region" evidence="6">
    <location>
        <begin position="222"/>
        <end position="361"/>
    </location>
</feature>
<name>A0A1D3TSP2_9FIRM</name>
<feature type="transmembrane region" description="Helical" evidence="5">
    <location>
        <begin position="38"/>
        <end position="62"/>
    </location>
</feature>
<dbReference type="PANTHER" id="PTHR10846:SF8">
    <property type="entry name" value="INNER MEMBRANE PROTEIN YRBG"/>
    <property type="match status" value="1"/>
</dbReference>
<keyword evidence="2 5" id="KW-0812">Transmembrane</keyword>
<keyword evidence="3 5" id="KW-1133">Transmembrane helix</keyword>
<dbReference type="Proteomes" id="UP000199315">
    <property type="component" value="Unassembled WGS sequence"/>
</dbReference>
<dbReference type="EMBL" id="FMKA01000007">
    <property type="protein sequence ID" value="SCP96895.1"/>
    <property type="molecule type" value="Genomic_DNA"/>
</dbReference>
<organism evidence="7 8">
    <name type="scientific">Anaerobium acetethylicum</name>
    <dbReference type="NCBI Taxonomy" id="1619234"/>
    <lineage>
        <taxon>Bacteria</taxon>
        <taxon>Bacillati</taxon>
        <taxon>Bacillota</taxon>
        <taxon>Clostridia</taxon>
        <taxon>Lachnospirales</taxon>
        <taxon>Lachnospiraceae</taxon>
        <taxon>Anaerobium</taxon>
    </lineage>
</organism>
<keyword evidence="4 5" id="KW-0472">Membrane</keyword>
<evidence type="ECO:0000313" key="7">
    <source>
        <dbReference type="EMBL" id="SCP96895.1"/>
    </source>
</evidence>
<feature type="transmembrane region" description="Helical" evidence="5">
    <location>
        <begin position="347"/>
        <end position="366"/>
    </location>
</feature>
<sequence>MITIYLTLAAGLLVLVKGADIMISAASRIAKILKVPDFVVGLFIVAMGTSAPEAAIGIFSGIQGTNLLTLGDVMGSSIVNITVILGLTALIFPIEVDSRVPRRELLLSVLIQTVLAIMIVTSGTLSRLESAILLAGMFLFVGYIAVKTNQASEHEKPDTVFEDDVFEYLEDQEVLVETSDDVPEEVRVPEEIRVAEEVRVPEEIRVPEQAEEEKAESMKKQAVLFFLGLAGLVGGAIFAVNSAVKIAHSLGWSEEFIGLTVIAFGTSLPELVACLVAALKKKEDIAVGNIIGSNILNILFVLGVSGLLHPIRVAGPDIFFDMLAMIGASVLLMVPTYLYGKVSKRTGFVFISYYIIYMAIKVSRYLTP</sequence>
<dbReference type="GO" id="GO:0005886">
    <property type="term" value="C:plasma membrane"/>
    <property type="evidence" value="ECO:0007669"/>
    <property type="project" value="TreeGrafter"/>
</dbReference>
<dbReference type="InterPro" id="IPR004837">
    <property type="entry name" value="NaCa_Exmemb"/>
</dbReference>
<evidence type="ECO:0000256" key="5">
    <source>
        <dbReference type="SAM" id="Phobius"/>
    </source>
</evidence>
<feature type="domain" description="Sodium/calcium exchanger membrane region" evidence="6">
    <location>
        <begin position="5"/>
        <end position="143"/>
    </location>
</feature>
<evidence type="ECO:0000256" key="2">
    <source>
        <dbReference type="ARBA" id="ARBA00022692"/>
    </source>
</evidence>